<reference evidence="2" key="2">
    <citation type="journal article" date="2023" name="Microbiol Resour">
        <title>Decontamination and Annotation of the Draft Genome Sequence of the Oomycete Lagenidium giganteum ARSEF 373.</title>
        <authorList>
            <person name="Morgan W.R."/>
            <person name="Tartar A."/>
        </authorList>
    </citation>
    <scope>NUCLEOTIDE SEQUENCE</scope>
    <source>
        <strain evidence="2">ARSEF 373</strain>
    </source>
</reference>
<accession>A0AAV2YR86</accession>
<proteinExistence type="predicted"/>
<name>A0AAV2YR86_9STRA</name>
<dbReference type="EMBL" id="DAKRPA010000143">
    <property type="protein sequence ID" value="DAZ97187.1"/>
    <property type="molecule type" value="Genomic_DNA"/>
</dbReference>
<evidence type="ECO:0000313" key="3">
    <source>
        <dbReference type="Proteomes" id="UP001146120"/>
    </source>
</evidence>
<organism evidence="2 3">
    <name type="scientific">Lagenidium giganteum</name>
    <dbReference type="NCBI Taxonomy" id="4803"/>
    <lineage>
        <taxon>Eukaryota</taxon>
        <taxon>Sar</taxon>
        <taxon>Stramenopiles</taxon>
        <taxon>Oomycota</taxon>
        <taxon>Peronosporomycetes</taxon>
        <taxon>Pythiales</taxon>
        <taxon>Pythiaceae</taxon>
    </lineage>
</organism>
<dbReference type="Proteomes" id="UP001146120">
    <property type="component" value="Unassembled WGS sequence"/>
</dbReference>
<evidence type="ECO:0000256" key="1">
    <source>
        <dbReference type="SAM" id="MobiDB-lite"/>
    </source>
</evidence>
<feature type="region of interest" description="Disordered" evidence="1">
    <location>
        <begin position="44"/>
        <end position="64"/>
    </location>
</feature>
<dbReference type="AlphaFoldDB" id="A0AAV2YR86"/>
<evidence type="ECO:0000313" key="2">
    <source>
        <dbReference type="EMBL" id="DAZ97187.1"/>
    </source>
</evidence>
<protein>
    <submittedName>
        <fullName evidence="2">Uncharacterized protein</fullName>
    </submittedName>
</protein>
<keyword evidence="3" id="KW-1185">Reference proteome</keyword>
<reference evidence="2" key="1">
    <citation type="submission" date="2022-11" db="EMBL/GenBank/DDBJ databases">
        <authorList>
            <person name="Morgan W.R."/>
            <person name="Tartar A."/>
        </authorList>
    </citation>
    <scope>NUCLEOTIDE SEQUENCE</scope>
    <source>
        <strain evidence="2">ARSEF 373</strain>
    </source>
</reference>
<gene>
    <name evidence="2" type="ORF">N0F65_003818</name>
</gene>
<sequence length="64" mass="7593">MMGSRYRLRELKNYLHSCTNCQLRASILRRFEISARKSCRMSPRSTRTTFSTYNQLTSSRSKPQ</sequence>
<comment type="caution">
    <text evidence="2">The sequence shown here is derived from an EMBL/GenBank/DDBJ whole genome shotgun (WGS) entry which is preliminary data.</text>
</comment>